<feature type="transmembrane region" description="Helical" evidence="1">
    <location>
        <begin position="23"/>
        <end position="40"/>
    </location>
</feature>
<proteinExistence type="predicted"/>
<gene>
    <name evidence="2" type="ORF">GO755_34940</name>
</gene>
<dbReference type="AlphaFoldDB" id="A0A7K1SNB0"/>
<sequence>MNDLSTAFFTQLFQRLQKKTPKFFNILTVILGALAALTASEEAYEKSLTEVPEWLHITGYILKAAFFLSGIITAQAAIKTPSTPPLGDDQLPKKS</sequence>
<keyword evidence="3" id="KW-1185">Reference proteome</keyword>
<feature type="transmembrane region" description="Helical" evidence="1">
    <location>
        <begin position="60"/>
        <end position="78"/>
    </location>
</feature>
<comment type="caution">
    <text evidence="2">The sequence shown here is derived from an EMBL/GenBank/DDBJ whole genome shotgun (WGS) entry which is preliminary data.</text>
</comment>
<dbReference type="RefSeq" id="WP_157590077.1">
    <property type="nucleotide sequence ID" value="NZ_WPIN01000021.1"/>
</dbReference>
<dbReference type="EMBL" id="WPIN01000021">
    <property type="protein sequence ID" value="MVM35271.1"/>
    <property type="molecule type" value="Genomic_DNA"/>
</dbReference>
<keyword evidence="1" id="KW-0472">Membrane</keyword>
<keyword evidence="1" id="KW-1133">Transmembrane helix</keyword>
<dbReference type="Proteomes" id="UP000436006">
    <property type="component" value="Unassembled WGS sequence"/>
</dbReference>
<accession>A0A7K1SNB0</accession>
<organism evidence="2 3">
    <name type="scientific">Spirosoma arboris</name>
    <dbReference type="NCBI Taxonomy" id="2682092"/>
    <lineage>
        <taxon>Bacteria</taxon>
        <taxon>Pseudomonadati</taxon>
        <taxon>Bacteroidota</taxon>
        <taxon>Cytophagia</taxon>
        <taxon>Cytophagales</taxon>
        <taxon>Cytophagaceae</taxon>
        <taxon>Spirosoma</taxon>
    </lineage>
</organism>
<protein>
    <submittedName>
        <fullName evidence="2">Uncharacterized protein</fullName>
    </submittedName>
</protein>
<evidence type="ECO:0000256" key="1">
    <source>
        <dbReference type="SAM" id="Phobius"/>
    </source>
</evidence>
<reference evidence="2 3" key="1">
    <citation type="submission" date="2019-12" db="EMBL/GenBank/DDBJ databases">
        <title>Spirosoma sp. HMF4905 genome sequencing and assembly.</title>
        <authorList>
            <person name="Kang H."/>
            <person name="Cha I."/>
            <person name="Kim H."/>
            <person name="Joh K."/>
        </authorList>
    </citation>
    <scope>NUCLEOTIDE SEQUENCE [LARGE SCALE GENOMIC DNA]</scope>
    <source>
        <strain evidence="2 3">HMF4905</strain>
    </source>
</reference>
<keyword evidence="1" id="KW-0812">Transmembrane</keyword>
<evidence type="ECO:0000313" key="3">
    <source>
        <dbReference type="Proteomes" id="UP000436006"/>
    </source>
</evidence>
<evidence type="ECO:0000313" key="2">
    <source>
        <dbReference type="EMBL" id="MVM35271.1"/>
    </source>
</evidence>
<name>A0A7K1SNB0_9BACT</name>